<dbReference type="InterPro" id="IPR025049">
    <property type="entry name" value="Mfa-like_1"/>
</dbReference>
<proteinExistence type="predicted"/>
<evidence type="ECO:0000313" key="2">
    <source>
        <dbReference type="Proteomes" id="UP000284379"/>
    </source>
</evidence>
<protein>
    <submittedName>
        <fullName evidence="1">Fimbrillin family protein</fullName>
    </submittedName>
</protein>
<dbReference type="EMBL" id="QSGO01000016">
    <property type="protein sequence ID" value="RHB33356.1"/>
    <property type="molecule type" value="Genomic_DNA"/>
</dbReference>
<dbReference type="AlphaFoldDB" id="A0A413VIF4"/>
<dbReference type="CDD" id="cd13120">
    <property type="entry name" value="BF2867_like_N"/>
    <property type="match status" value="1"/>
</dbReference>
<dbReference type="InterPro" id="IPR042278">
    <property type="entry name" value="Mfa-like_1_N"/>
</dbReference>
<sequence length="316" mass="34457">MTMKAKIVWILGMVVGIAACNQEEQADFSGGKSLPVEVVSASVGSEAVTRAFTDITATTYQLGIIRPVIEGYAYQSTSYFYSDLALGWISPHPVLVNEYNAKLYGYYPYHEASGNYAGLATGSTFIVQAQPYAEPEDMCYGIGRSRVNDYDYASLIDYRMNFPMKRAYSRLKLTLVRSDFYATSKACRVTKITLKTVTGSNFYTQRTLDITTGVYSGGILSDEYVCTVDASLETGIETDFDFLLPPQTLSGGLNVTLVIDGISRPVTISSISELVAGTYYGVKLTIQDVEVVPQATVISVNDYGGQSNVNGGNYDL</sequence>
<dbReference type="CDD" id="cd13121">
    <property type="entry name" value="BF2867_like_C"/>
    <property type="match status" value="1"/>
</dbReference>
<gene>
    <name evidence="1" type="ORF">DW888_15995</name>
</gene>
<dbReference type="Proteomes" id="UP000284379">
    <property type="component" value="Unassembled WGS sequence"/>
</dbReference>
<dbReference type="Gene3D" id="2.60.40.2620">
    <property type="entry name" value="Fimbrillin-like"/>
    <property type="match status" value="1"/>
</dbReference>
<organism evidence="1 2">
    <name type="scientific">Bacteroides nordii</name>
    <dbReference type="NCBI Taxonomy" id="291645"/>
    <lineage>
        <taxon>Bacteria</taxon>
        <taxon>Pseudomonadati</taxon>
        <taxon>Bacteroidota</taxon>
        <taxon>Bacteroidia</taxon>
        <taxon>Bacteroidales</taxon>
        <taxon>Bacteroidaceae</taxon>
        <taxon>Bacteroides</taxon>
    </lineage>
</organism>
<dbReference type="Pfam" id="PF13149">
    <property type="entry name" value="Mfa_like_1"/>
    <property type="match status" value="1"/>
</dbReference>
<accession>A0A413VIF4</accession>
<comment type="caution">
    <text evidence="1">The sequence shown here is derived from an EMBL/GenBank/DDBJ whole genome shotgun (WGS) entry which is preliminary data.</text>
</comment>
<dbReference type="PROSITE" id="PS51257">
    <property type="entry name" value="PROKAR_LIPOPROTEIN"/>
    <property type="match status" value="1"/>
</dbReference>
<evidence type="ECO:0000313" key="1">
    <source>
        <dbReference type="EMBL" id="RHB33356.1"/>
    </source>
</evidence>
<name>A0A413VIF4_9BACE</name>
<dbReference type="Gene3D" id="2.60.40.2630">
    <property type="match status" value="1"/>
</dbReference>
<reference evidence="1 2" key="1">
    <citation type="submission" date="2018-08" db="EMBL/GenBank/DDBJ databases">
        <title>A genome reference for cultivated species of the human gut microbiota.</title>
        <authorList>
            <person name="Zou Y."/>
            <person name="Xue W."/>
            <person name="Luo G."/>
        </authorList>
    </citation>
    <scope>NUCLEOTIDE SEQUENCE [LARGE SCALE GENOMIC DNA]</scope>
    <source>
        <strain evidence="1 2">AM40-30BH</strain>
    </source>
</reference>